<feature type="compositionally biased region" description="Pro residues" evidence="3">
    <location>
        <begin position="62"/>
        <end position="73"/>
    </location>
</feature>
<dbReference type="SMART" id="SM00220">
    <property type="entry name" value="S_TKc"/>
    <property type="match status" value="1"/>
</dbReference>
<keyword evidence="6" id="KW-1185">Reference proteome</keyword>
<evidence type="ECO:0000259" key="4">
    <source>
        <dbReference type="PROSITE" id="PS50011"/>
    </source>
</evidence>
<dbReference type="InterPro" id="IPR000719">
    <property type="entry name" value="Prot_kinase_dom"/>
</dbReference>
<keyword evidence="2" id="KW-0067">ATP-binding</keyword>
<feature type="region of interest" description="Disordered" evidence="3">
    <location>
        <begin position="245"/>
        <end position="412"/>
    </location>
</feature>
<dbReference type="Pfam" id="PF00069">
    <property type="entry name" value="Pkinase"/>
    <property type="match status" value="1"/>
</dbReference>
<dbReference type="GO" id="GO:0005737">
    <property type="term" value="C:cytoplasm"/>
    <property type="evidence" value="ECO:0007669"/>
    <property type="project" value="TreeGrafter"/>
</dbReference>
<feature type="region of interest" description="Disordered" evidence="3">
    <location>
        <begin position="124"/>
        <end position="219"/>
    </location>
</feature>
<dbReference type="FunFam" id="3.30.200.20:FF:000042">
    <property type="entry name" value="Aurora kinase A"/>
    <property type="match status" value="1"/>
</dbReference>
<dbReference type="PANTHER" id="PTHR24346:SF30">
    <property type="entry name" value="MATERNAL EMBRYONIC LEUCINE ZIPPER KINASE"/>
    <property type="match status" value="1"/>
</dbReference>
<dbReference type="PANTHER" id="PTHR24346">
    <property type="entry name" value="MAP/MICROTUBULE AFFINITY-REGULATING KINASE"/>
    <property type="match status" value="1"/>
</dbReference>
<evidence type="ECO:0000256" key="1">
    <source>
        <dbReference type="ARBA" id="ARBA00022741"/>
    </source>
</evidence>
<accession>A0AAE0KW31</accession>
<dbReference type="GO" id="GO:0005524">
    <property type="term" value="F:ATP binding"/>
    <property type="evidence" value="ECO:0007669"/>
    <property type="project" value="UniProtKB-KW"/>
</dbReference>
<feature type="compositionally biased region" description="Polar residues" evidence="3">
    <location>
        <begin position="151"/>
        <end position="168"/>
    </location>
</feature>
<proteinExistence type="predicted"/>
<gene>
    <name evidence="5" type="ORF">CYMTET_28530</name>
</gene>
<name>A0AAE0KW31_9CHLO</name>
<evidence type="ECO:0000256" key="3">
    <source>
        <dbReference type="SAM" id="MobiDB-lite"/>
    </source>
</evidence>
<dbReference type="AlphaFoldDB" id="A0AAE0KW31"/>
<evidence type="ECO:0000313" key="6">
    <source>
        <dbReference type="Proteomes" id="UP001190700"/>
    </source>
</evidence>
<feature type="region of interest" description="Disordered" evidence="3">
    <location>
        <begin position="13"/>
        <end position="108"/>
    </location>
</feature>
<feature type="compositionally biased region" description="Polar residues" evidence="3">
    <location>
        <begin position="260"/>
        <end position="278"/>
    </location>
</feature>
<dbReference type="EMBL" id="LGRX02016060">
    <property type="protein sequence ID" value="KAK3262624.1"/>
    <property type="molecule type" value="Genomic_DNA"/>
</dbReference>
<feature type="compositionally biased region" description="Polar residues" evidence="3">
    <location>
        <begin position="313"/>
        <end position="342"/>
    </location>
</feature>
<evidence type="ECO:0000313" key="5">
    <source>
        <dbReference type="EMBL" id="KAK3262624.1"/>
    </source>
</evidence>
<feature type="compositionally biased region" description="Low complexity" evidence="3">
    <location>
        <begin position="74"/>
        <end position="90"/>
    </location>
</feature>
<reference evidence="5 6" key="1">
    <citation type="journal article" date="2015" name="Genome Biol. Evol.">
        <title>Comparative Genomics of a Bacterivorous Green Alga Reveals Evolutionary Causalities and Consequences of Phago-Mixotrophic Mode of Nutrition.</title>
        <authorList>
            <person name="Burns J.A."/>
            <person name="Paasch A."/>
            <person name="Narechania A."/>
            <person name="Kim E."/>
        </authorList>
    </citation>
    <scope>NUCLEOTIDE SEQUENCE [LARGE SCALE GENOMIC DNA]</scope>
    <source>
        <strain evidence="5 6">PLY_AMNH</strain>
    </source>
</reference>
<feature type="compositionally biased region" description="Low complexity" evidence="3">
    <location>
        <begin position="799"/>
        <end position="808"/>
    </location>
</feature>
<keyword evidence="1" id="KW-0547">Nucleotide-binding</keyword>
<feature type="compositionally biased region" description="Basic and acidic residues" evidence="3">
    <location>
        <begin position="856"/>
        <end position="866"/>
    </location>
</feature>
<protein>
    <recommendedName>
        <fullName evidence="4">Protein kinase domain-containing protein</fullName>
    </recommendedName>
</protein>
<dbReference type="PROSITE" id="PS50011">
    <property type="entry name" value="PROTEIN_KINASE_DOM"/>
    <property type="match status" value="1"/>
</dbReference>
<feature type="compositionally biased region" description="Low complexity" evidence="3">
    <location>
        <begin position="178"/>
        <end position="194"/>
    </location>
</feature>
<dbReference type="Proteomes" id="UP001190700">
    <property type="component" value="Unassembled WGS sequence"/>
</dbReference>
<dbReference type="SUPFAM" id="SSF56112">
    <property type="entry name" value="Protein kinase-like (PK-like)"/>
    <property type="match status" value="1"/>
</dbReference>
<dbReference type="InterPro" id="IPR011009">
    <property type="entry name" value="Kinase-like_dom_sf"/>
</dbReference>
<dbReference type="PROSITE" id="PS00108">
    <property type="entry name" value="PROTEIN_KINASE_ST"/>
    <property type="match status" value="1"/>
</dbReference>
<dbReference type="CDD" id="cd14003">
    <property type="entry name" value="STKc_AMPK-like"/>
    <property type="match status" value="1"/>
</dbReference>
<feature type="compositionally biased region" description="Low complexity" evidence="3">
    <location>
        <begin position="367"/>
        <end position="376"/>
    </location>
</feature>
<feature type="domain" description="Protein kinase" evidence="4">
    <location>
        <begin position="428"/>
        <end position="681"/>
    </location>
</feature>
<dbReference type="Gene3D" id="1.10.510.10">
    <property type="entry name" value="Transferase(Phosphotransferase) domain 1"/>
    <property type="match status" value="1"/>
</dbReference>
<dbReference type="InterPro" id="IPR008271">
    <property type="entry name" value="Ser/Thr_kinase_AS"/>
</dbReference>
<dbReference type="GO" id="GO:0004674">
    <property type="term" value="F:protein serine/threonine kinase activity"/>
    <property type="evidence" value="ECO:0007669"/>
    <property type="project" value="TreeGrafter"/>
</dbReference>
<dbReference type="GO" id="GO:0035556">
    <property type="term" value="P:intracellular signal transduction"/>
    <property type="evidence" value="ECO:0007669"/>
    <property type="project" value="TreeGrafter"/>
</dbReference>
<organism evidence="5 6">
    <name type="scientific">Cymbomonas tetramitiformis</name>
    <dbReference type="NCBI Taxonomy" id="36881"/>
    <lineage>
        <taxon>Eukaryota</taxon>
        <taxon>Viridiplantae</taxon>
        <taxon>Chlorophyta</taxon>
        <taxon>Pyramimonadophyceae</taxon>
        <taxon>Pyramimonadales</taxon>
        <taxon>Pyramimonadaceae</taxon>
        <taxon>Cymbomonas</taxon>
    </lineage>
</organism>
<evidence type="ECO:0000256" key="2">
    <source>
        <dbReference type="ARBA" id="ARBA00022840"/>
    </source>
</evidence>
<sequence length="892" mass="96016">MARGGIAVVENYQRSGERKAAVQQEEAGNAAGDAWGYSSPNTRGASLRGTELKFQPDGQAQPAPPSSPRPPSVRPSSPGNPRRAAAAMAASNLSPVQHRRLVEHARPASVAEVKNNAYPHYVQQQIAYQNAPKPAAQGSPNRIAPGAHAQPTANNYTANSGSRPTSASPRRPTSAVQRASATGTSSTPRSRTGAPPQPQPAPTQAATTATRTGFSPRVPFPFNYIRSYSRGGNGTGSTAVTTASRAGSYAAAPQRGNRGASPSGTPTSPRATTSQSPQRYPPQAVAQRQAAGSPQTSMRVPGGMSTGMHVTPIVTSRNDAANSQRSGVTSRPPTTNAARQPSSQPPVLVPRIGIPSPRAAGTAPVPSHQEQSSQRESASRDGHGQNSARSKQDDYGGGMGAHSPYDGVGVVSPRVLPPSQENGWLRGYTLGRLLGEGGFCKVRLAIHTLTGATVAVKMIDKSKLVEPNDRRRVGREIRVLKRLTCGGIIKLFEVVDAPGHIYVVMEYADGGSLLDYVRGRKRLDENEARHFFYQMLQSLAYCHQTLVVHRDVKLENVLLDRQRNMKLIDFGLSAFLNPGKKLRVHCGSPSYAAPEIIARKLYDGPPVDVWSLGVVLFAMISGYLPFHAGNNKQELCQKIVRGVYTEPDFISPDSIDLLRRMLTVDPEKRITVDQILQHRWVRGGPQCRPLWFLSPTPDGVRLDEDVLATLEGLGVARALVIEAVRHGQHNYISTSYFLLLQSKRDQLANTPGTQEAESSTCPCLRSVPACRTWLQTVHQNVTQDETNPFSLKHTHTRQDVQQAQQRTQLPATAGAAQQAMNRTQPAPNPVHQALAQESPRPGSAPAASGNTPKCSPRVEEEGENVHVNRQANGTGFVGAIYENAQRAAGKHY</sequence>
<feature type="region of interest" description="Disordered" evidence="3">
    <location>
        <begin position="786"/>
        <end position="870"/>
    </location>
</feature>
<comment type="caution">
    <text evidence="5">The sequence shown here is derived from an EMBL/GenBank/DDBJ whole genome shotgun (WGS) entry which is preliminary data.</text>
</comment>
<dbReference type="FunFam" id="1.10.510.10:FF:000571">
    <property type="entry name" value="Maternal embryonic leucine zipper kinase"/>
    <property type="match status" value="1"/>
</dbReference>